<accession>A0A7X8C1Z6</accession>
<sequence length="112" mass="12513">ILKKTVSIGSIPKIGSVIEAIEDNMVTSIETSDMMGFASYGISGNLSLETLNLKGHDLWTDLYYYQLDEEHLEITKQTLQHHLGLIDDSELTFDLSASEEESTNGESESNWE</sequence>
<feature type="non-terminal residue" evidence="1">
    <location>
        <position position="1"/>
    </location>
</feature>
<dbReference type="AlphaFoldDB" id="A0A7X8C1Z6"/>
<reference evidence="1 2" key="1">
    <citation type="journal article" date="2020" name="Biotechnol. Biofuels">
        <title>New insights from the biogas microbiome by comprehensive genome-resolved metagenomics of nearly 1600 species originating from multiple anaerobic digesters.</title>
        <authorList>
            <person name="Campanaro S."/>
            <person name="Treu L."/>
            <person name="Rodriguez-R L.M."/>
            <person name="Kovalovszki A."/>
            <person name="Ziels R.M."/>
            <person name="Maus I."/>
            <person name="Zhu X."/>
            <person name="Kougias P.G."/>
            <person name="Basile A."/>
            <person name="Luo G."/>
            <person name="Schluter A."/>
            <person name="Konstantinidis K.T."/>
            <person name="Angelidaki I."/>
        </authorList>
    </citation>
    <scope>NUCLEOTIDE SEQUENCE [LARGE SCALE GENOMIC DNA]</scope>
    <source>
        <strain evidence="1">AS23ysBPME_34</strain>
    </source>
</reference>
<evidence type="ECO:0000313" key="2">
    <source>
        <dbReference type="Proteomes" id="UP000541058"/>
    </source>
</evidence>
<name>A0A7X8C1Z6_9LACT</name>
<organism evidence="1 2">
    <name type="scientific">Globicatella sulfidifaciens</name>
    <dbReference type="NCBI Taxonomy" id="136093"/>
    <lineage>
        <taxon>Bacteria</taxon>
        <taxon>Bacillati</taxon>
        <taxon>Bacillota</taxon>
        <taxon>Bacilli</taxon>
        <taxon>Lactobacillales</taxon>
        <taxon>Aerococcaceae</taxon>
        <taxon>Globicatella</taxon>
    </lineage>
</organism>
<proteinExistence type="predicted"/>
<comment type="caution">
    <text evidence="1">The sequence shown here is derived from an EMBL/GenBank/DDBJ whole genome shotgun (WGS) entry which is preliminary data.</text>
</comment>
<gene>
    <name evidence="1" type="ORF">GX355_00650</name>
</gene>
<dbReference type="Gene3D" id="3.40.630.190">
    <property type="entry name" value="LCP protein"/>
    <property type="match status" value="1"/>
</dbReference>
<protein>
    <submittedName>
        <fullName evidence="1">LytR family transcriptional regulator</fullName>
    </submittedName>
</protein>
<dbReference type="RefSeq" id="WP_346765683.1">
    <property type="nucleotide sequence ID" value="NZ_JAAYSM010000018.1"/>
</dbReference>
<evidence type="ECO:0000313" key="1">
    <source>
        <dbReference type="EMBL" id="NLJ17348.1"/>
    </source>
</evidence>
<dbReference type="Proteomes" id="UP000541058">
    <property type="component" value="Unassembled WGS sequence"/>
</dbReference>
<dbReference type="EMBL" id="JAAYSM010000018">
    <property type="protein sequence ID" value="NLJ17348.1"/>
    <property type="molecule type" value="Genomic_DNA"/>
</dbReference>